<proteinExistence type="inferred from homology"/>
<evidence type="ECO:0000256" key="12">
    <source>
        <dbReference type="HAMAP-Rule" id="MF_00165"/>
    </source>
</evidence>
<evidence type="ECO:0000313" key="14">
    <source>
        <dbReference type="EMBL" id="EHJ91394.1"/>
    </source>
</evidence>
<dbReference type="CDD" id="cd01672">
    <property type="entry name" value="TMPK"/>
    <property type="match status" value="1"/>
</dbReference>
<dbReference type="GO" id="GO:0006235">
    <property type="term" value="P:dTTP biosynthetic process"/>
    <property type="evidence" value="ECO:0007669"/>
    <property type="project" value="UniProtKB-UniRule"/>
</dbReference>
<dbReference type="FunFam" id="3.40.50.300:FF:000225">
    <property type="entry name" value="Thymidylate kinase"/>
    <property type="match status" value="1"/>
</dbReference>
<comment type="function">
    <text evidence="11 12">Phosphorylation of dTMP to form dTDP in both de novo and salvage pathways of dTTP synthesis.</text>
</comment>
<dbReference type="GO" id="GO:0005524">
    <property type="term" value="F:ATP binding"/>
    <property type="evidence" value="ECO:0007669"/>
    <property type="project" value="UniProtKB-UniRule"/>
</dbReference>
<evidence type="ECO:0000256" key="5">
    <source>
        <dbReference type="ARBA" id="ARBA00022727"/>
    </source>
</evidence>
<dbReference type="Pfam" id="PF02223">
    <property type="entry name" value="Thymidylate_kin"/>
    <property type="match status" value="1"/>
</dbReference>
<dbReference type="InterPro" id="IPR039430">
    <property type="entry name" value="Thymidylate_kin-like_dom"/>
</dbReference>
<dbReference type="InterPro" id="IPR018094">
    <property type="entry name" value="Thymidylate_kinase"/>
</dbReference>
<evidence type="ECO:0000313" key="16">
    <source>
        <dbReference type="Proteomes" id="UP000005756"/>
    </source>
</evidence>
<dbReference type="EMBL" id="NPEY01000007">
    <property type="protein sequence ID" value="OZT73973.1"/>
    <property type="molecule type" value="Genomic_DNA"/>
</dbReference>
<protein>
    <recommendedName>
        <fullName evidence="3 12">Thymidylate kinase</fullName>
        <ecNumber evidence="2 12">2.7.4.9</ecNumber>
    </recommendedName>
    <alternativeName>
        <fullName evidence="9 12">dTMP kinase</fullName>
    </alternativeName>
</protein>
<reference evidence="14 16" key="1">
    <citation type="submission" date="2011-10" db="EMBL/GenBank/DDBJ databases">
        <authorList>
            <person name="Quillaguamn J."/>
            <person name="Guzmn D."/>
            <person name="Balderrama-Subieta A."/>
            <person name="Cardona-Ortuo C."/>
            <person name="Guevara-Martnez M."/>
            <person name="Callisaya-Quispe N."/>
        </authorList>
    </citation>
    <scope>NUCLEOTIDE SEQUENCE [LARGE SCALE GENOMIC DNA]</scope>
    <source>
        <strain evidence="14 16">LC1</strain>
    </source>
</reference>
<dbReference type="AlphaFoldDB" id="A0A265DXD2"/>
<dbReference type="PANTHER" id="PTHR10344:SF4">
    <property type="entry name" value="UMP-CMP KINASE 2, MITOCHONDRIAL"/>
    <property type="match status" value="1"/>
</dbReference>
<accession>A0A265DXD2</accession>
<evidence type="ECO:0000256" key="6">
    <source>
        <dbReference type="ARBA" id="ARBA00022741"/>
    </source>
</evidence>
<dbReference type="EC" id="2.7.4.9" evidence="2 12"/>
<dbReference type="GO" id="GO:0005829">
    <property type="term" value="C:cytosol"/>
    <property type="evidence" value="ECO:0007669"/>
    <property type="project" value="TreeGrafter"/>
</dbReference>
<dbReference type="GO" id="GO:0006227">
    <property type="term" value="P:dUDP biosynthetic process"/>
    <property type="evidence" value="ECO:0007669"/>
    <property type="project" value="TreeGrafter"/>
</dbReference>
<evidence type="ECO:0000256" key="3">
    <source>
        <dbReference type="ARBA" id="ARBA00017144"/>
    </source>
</evidence>
<dbReference type="Gene3D" id="3.40.50.300">
    <property type="entry name" value="P-loop containing nucleotide triphosphate hydrolases"/>
    <property type="match status" value="1"/>
</dbReference>
<gene>
    <name evidence="12" type="primary">tmk</name>
    <name evidence="15" type="ORF">CE457_10945</name>
    <name evidence="14" type="ORF">KUC_3837</name>
</gene>
<reference evidence="15 17" key="2">
    <citation type="submission" date="2017-07" db="EMBL/GenBank/DDBJ databases">
        <title>Shotgun whole genome sequences of three halophilic bacterial isolates.</title>
        <authorList>
            <person name="Pozzo T."/>
            <person name="Higdon S.M."/>
            <person name="Quillaguaman J."/>
        </authorList>
    </citation>
    <scope>NUCLEOTIDE SEQUENCE [LARGE SCALE GENOMIC DNA]</scope>
    <source>
        <strain evidence="15 17">LC1</strain>
    </source>
</reference>
<keyword evidence="7 12" id="KW-0418">Kinase</keyword>
<dbReference type="EMBL" id="JH393260">
    <property type="protein sequence ID" value="EHJ91394.1"/>
    <property type="molecule type" value="Genomic_DNA"/>
</dbReference>
<keyword evidence="6 12" id="KW-0547">Nucleotide-binding</keyword>
<sequence>MMSKRGRFITLEGGEGVGKSTNVGFVAECLEAEGLEVVRTREPGGTARGEAIRALLLDPVPQEPLHVDAELLLMFAARAQHLAEKILPALARGAWVVCDRFTDATFAYQGGGRGIAKERIAVLEDFVQQGLSPDLTLLLDMPKEAAKQRLESRLRDRQEQRDRFEQEQADFFQAVRDGYLARAEEAPERFAVIDAQHALDEVQTQIRQTLLTRVAAWR</sequence>
<evidence type="ECO:0000256" key="7">
    <source>
        <dbReference type="ARBA" id="ARBA00022777"/>
    </source>
</evidence>
<evidence type="ECO:0000256" key="1">
    <source>
        <dbReference type="ARBA" id="ARBA00009776"/>
    </source>
</evidence>
<feature type="domain" description="Thymidylate kinase-like" evidence="13">
    <location>
        <begin position="11"/>
        <end position="206"/>
    </location>
</feature>
<dbReference type="GO" id="GO:0004798">
    <property type="term" value="F:dTMP kinase activity"/>
    <property type="evidence" value="ECO:0007669"/>
    <property type="project" value="UniProtKB-UniRule"/>
</dbReference>
<keyword evidence="4 12" id="KW-0808">Transferase</keyword>
<evidence type="ECO:0000256" key="9">
    <source>
        <dbReference type="ARBA" id="ARBA00029962"/>
    </source>
</evidence>
<feature type="binding site" evidence="12">
    <location>
        <begin position="13"/>
        <end position="20"/>
    </location>
    <ligand>
        <name>ATP</name>
        <dbReference type="ChEBI" id="CHEBI:30616"/>
    </ligand>
</feature>
<dbReference type="InterPro" id="IPR027417">
    <property type="entry name" value="P-loop_NTPase"/>
</dbReference>
<dbReference type="Proteomes" id="UP000005756">
    <property type="component" value="Unassembled WGS sequence"/>
</dbReference>
<evidence type="ECO:0000256" key="8">
    <source>
        <dbReference type="ARBA" id="ARBA00022840"/>
    </source>
</evidence>
<comment type="catalytic activity">
    <reaction evidence="10 12">
        <text>dTMP + ATP = dTDP + ADP</text>
        <dbReference type="Rhea" id="RHEA:13517"/>
        <dbReference type="ChEBI" id="CHEBI:30616"/>
        <dbReference type="ChEBI" id="CHEBI:58369"/>
        <dbReference type="ChEBI" id="CHEBI:63528"/>
        <dbReference type="ChEBI" id="CHEBI:456216"/>
        <dbReference type="EC" id="2.7.4.9"/>
    </reaction>
</comment>
<dbReference type="STRING" id="1072583.KUC_3837"/>
<evidence type="ECO:0000256" key="2">
    <source>
        <dbReference type="ARBA" id="ARBA00012980"/>
    </source>
</evidence>
<evidence type="ECO:0000256" key="11">
    <source>
        <dbReference type="ARBA" id="ARBA00057735"/>
    </source>
</evidence>
<dbReference type="GO" id="GO:0006233">
    <property type="term" value="P:dTDP biosynthetic process"/>
    <property type="evidence" value="ECO:0007669"/>
    <property type="project" value="InterPro"/>
</dbReference>
<evidence type="ECO:0000313" key="15">
    <source>
        <dbReference type="EMBL" id="OZT73973.1"/>
    </source>
</evidence>
<evidence type="ECO:0000256" key="4">
    <source>
        <dbReference type="ARBA" id="ARBA00022679"/>
    </source>
</evidence>
<dbReference type="Proteomes" id="UP000216538">
    <property type="component" value="Unassembled WGS sequence"/>
</dbReference>
<keyword evidence="8 12" id="KW-0067">ATP-binding</keyword>
<evidence type="ECO:0000259" key="13">
    <source>
        <dbReference type="Pfam" id="PF02223"/>
    </source>
</evidence>
<dbReference type="PANTHER" id="PTHR10344">
    <property type="entry name" value="THYMIDYLATE KINASE"/>
    <property type="match status" value="1"/>
</dbReference>
<evidence type="ECO:0000313" key="17">
    <source>
        <dbReference type="Proteomes" id="UP000216538"/>
    </source>
</evidence>
<keyword evidence="17" id="KW-1185">Reference proteome</keyword>
<comment type="similarity">
    <text evidence="1 12">Belongs to the thymidylate kinase family.</text>
</comment>
<dbReference type="NCBIfam" id="TIGR00041">
    <property type="entry name" value="DTMP_kinase"/>
    <property type="match status" value="1"/>
</dbReference>
<evidence type="ECO:0000256" key="10">
    <source>
        <dbReference type="ARBA" id="ARBA00048743"/>
    </source>
</evidence>
<name>A0A265DXD2_9GAMM</name>
<dbReference type="OrthoDB" id="9774907at2"/>
<dbReference type="HAMAP" id="MF_00165">
    <property type="entry name" value="Thymidylate_kinase"/>
    <property type="match status" value="1"/>
</dbReference>
<organism evidence="14 16">
    <name type="scientific">Vreelandella boliviensis LC1</name>
    <dbReference type="NCBI Taxonomy" id="1072583"/>
    <lineage>
        <taxon>Bacteria</taxon>
        <taxon>Pseudomonadati</taxon>
        <taxon>Pseudomonadota</taxon>
        <taxon>Gammaproteobacteria</taxon>
        <taxon>Oceanospirillales</taxon>
        <taxon>Halomonadaceae</taxon>
        <taxon>Vreelandella</taxon>
    </lineage>
</organism>
<keyword evidence="5 12" id="KW-0545">Nucleotide biosynthesis</keyword>
<dbReference type="SUPFAM" id="SSF52540">
    <property type="entry name" value="P-loop containing nucleoside triphosphate hydrolases"/>
    <property type="match status" value="1"/>
</dbReference>